<keyword evidence="6 15" id="KW-0349">Heme</keyword>
<evidence type="ECO:0000256" key="9">
    <source>
        <dbReference type="ARBA" id="ARBA00022729"/>
    </source>
</evidence>
<dbReference type="GO" id="GO:0005886">
    <property type="term" value="C:plasma membrane"/>
    <property type="evidence" value="ECO:0007669"/>
    <property type="project" value="UniProtKB-SubCell"/>
</dbReference>
<dbReference type="GO" id="GO:0005576">
    <property type="term" value="C:extracellular region"/>
    <property type="evidence" value="ECO:0007669"/>
    <property type="project" value="UniProtKB-SubCell"/>
</dbReference>
<dbReference type="AlphaFoldDB" id="A0A9P4I7K0"/>
<comment type="subcellular location">
    <subcellularLocation>
        <location evidence="1">Cell membrane</location>
        <topology evidence="1">Lipid-anchor</topology>
        <topology evidence="1">GPI-anchor</topology>
    </subcellularLocation>
    <subcellularLocation>
        <location evidence="2">Secreted</location>
    </subcellularLocation>
</comment>
<dbReference type="PANTHER" id="PTHR37928">
    <property type="entry name" value="CFEM DOMAIN PROTEIN (AFU_ORTHOLOGUE AFUA_6G14090)"/>
    <property type="match status" value="1"/>
</dbReference>
<evidence type="ECO:0000256" key="13">
    <source>
        <dbReference type="ARBA" id="ARBA00023180"/>
    </source>
</evidence>
<feature type="signal peptide" evidence="16">
    <location>
        <begin position="1"/>
        <end position="16"/>
    </location>
</feature>
<dbReference type="InterPro" id="IPR051735">
    <property type="entry name" value="CFEM_domain"/>
</dbReference>
<evidence type="ECO:0000256" key="2">
    <source>
        <dbReference type="ARBA" id="ARBA00004613"/>
    </source>
</evidence>
<name>A0A9P4I7K0_9PEZI</name>
<dbReference type="Pfam" id="PF05730">
    <property type="entry name" value="CFEM"/>
    <property type="match status" value="1"/>
</dbReference>
<comment type="caution">
    <text evidence="18">The sequence shown here is derived from an EMBL/GenBank/DDBJ whole genome shotgun (WGS) entry which is preliminary data.</text>
</comment>
<evidence type="ECO:0000256" key="14">
    <source>
        <dbReference type="ARBA" id="ARBA00023288"/>
    </source>
</evidence>
<comment type="caution">
    <text evidence="15">Lacks conserved residue(s) required for the propagation of feature annotation.</text>
</comment>
<dbReference type="OrthoDB" id="3767534at2759"/>
<dbReference type="GO" id="GO:0098552">
    <property type="term" value="C:side of membrane"/>
    <property type="evidence" value="ECO:0007669"/>
    <property type="project" value="UniProtKB-KW"/>
</dbReference>
<keyword evidence="14" id="KW-0449">Lipoprotein</keyword>
<dbReference type="GO" id="GO:0046872">
    <property type="term" value="F:metal ion binding"/>
    <property type="evidence" value="ECO:0007669"/>
    <property type="project" value="UniProtKB-UniRule"/>
</dbReference>
<comment type="similarity">
    <text evidence="3">Belongs to the RBT5 family.</text>
</comment>
<keyword evidence="9 16" id="KW-0732">Signal</keyword>
<evidence type="ECO:0000256" key="1">
    <source>
        <dbReference type="ARBA" id="ARBA00004609"/>
    </source>
</evidence>
<gene>
    <name evidence="18" type="ORF">NA57DRAFT_80090</name>
</gene>
<evidence type="ECO:0000256" key="11">
    <source>
        <dbReference type="ARBA" id="ARBA00023136"/>
    </source>
</evidence>
<dbReference type="EMBL" id="ML978133">
    <property type="protein sequence ID" value="KAF2094923.1"/>
    <property type="molecule type" value="Genomic_DNA"/>
</dbReference>
<keyword evidence="8 15" id="KW-0479">Metal-binding</keyword>
<evidence type="ECO:0000256" key="16">
    <source>
        <dbReference type="SAM" id="SignalP"/>
    </source>
</evidence>
<organism evidence="18 19">
    <name type="scientific">Rhizodiscina lignyota</name>
    <dbReference type="NCBI Taxonomy" id="1504668"/>
    <lineage>
        <taxon>Eukaryota</taxon>
        <taxon>Fungi</taxon>
        <taxon>Dikarya</taxon>
        <taxon>Ascomycota</taxon>
        <taxon>Pezizomycotina</taxon>
        <taxon>Dothideomycetes</taxon>
        <taxon>Pleosporomycetidae</taxon>
        <taxon>Aulographales</taxon>
        <taxon>Rhizodiscinaceae</taxon>
        <taxon>Rhizodiscina</taxon>
    </lineage>
</organism>
<sequence length="190" mass="18072">MKYLTIALSFAAVAYAQLPAVPSCSLNCFVTALTGDGCSGLTDFKCHCSKPGLSAQIVPCVKKNCPSEADQQSVIQVVSSQCNSAGVPITVSLDASESATSSSGAGVKTSSAAASVAPTSTGGVSSPLTFSVSGAGSTGSSAAATTAAGEGSSVAAAGSSSPAQFTGAADHNVANGAAFGLGIAALVAAL</sequence>
<feature type="binding site" description="axial binding residue" evidence="15">
    <location>
        <position position="43"/>
    </location>
    <ligand>
        <name>heme</name>
        <dbReference type="ChEBI" id="CHEBI:30413"/>
    </ligand>
    <ligandPart>
        <name>Fe</name>
        <dbReference type="ChEBI" id="CHEBI:18248"/>
    </ligandPart>
</feature>
<evidence type="ECO:0000259" key="17">
    <source>
        <dbReference type="PROSITE" id="PS52012"/>
    </source>
</evidence>
<keyword evidence="5" id="KW-0964">Secreted</keyword>
<accession>A0A9P4I7K0</accession>
<evidence type="ECO:0000256" key="15">
    <source>
        <dbReference type="PROSITE-ProRule" id="PRU01356"/>
    </source>
</evidence>
<keyword evidence="12" id="KW-1015">Disulfide bond</keyword>
<proteinExistence type="inferred from homology"/>
<dbReference type="Proteomes" id="UP000799772">
    <property type="component" value="Unassembled WGS sequence"/>
</dbReference>
<keyword evidence="4" id="KW-1003">Cell membrane</keyword>
<feature type="domain" description="CFEM" evidence="17">
    <location>
        <begin position="1"/>
        <end position="109"/>
    </location>
</feature>
<feature type="chain" id="PRO_5040477896" evidence="16">
    <location>
        <begin position="17"/>
        <end position="190"/>
    </location>
</feature>
<protein>
    <submittedName>
        <fullName evidence="18">CFEM-domain-containing protein</fullName>
    </submittedName>
</protein>
<evidence type="ECO:0000256" key="4">
    <source>
        <dbReference type="ARBA" id="ARBA00022475"/>
    </source>
</evidence>
<keyword evidence="13" id="KW-0325">Glycoprotein</keyword>
<evidence type="ECO:0000256" key="3">
    <source>
        <dbReference type="ARBA" id="ARBA00010031"/>
    </source>
</evidence>
<reference evidence="18" key="1">
    <citation type="journal article" date="2020" name="Stud. Mycol.">
        <title>101 Dothideomycetes genomes: a test case for predicting lifestyles and emergence of pathogens.</title>
        <authorList>
            <person name="Haridas S."/>
            <person name="Albert R."/>
            <person name="Binder M."/>
            <person name="Bloem J."/>
            <person name="Labutti K."/>
            <person name="Salamov A."/>
            <person name="Andreopoulos B."/>
            <person name="Baker S."/>
            <person name="Barry K."/>
            <person name="Bills G."/>
            <person name="Bluhm B."/>
            <person name="Cannon C."/>
            <person name="Castanera R."/>
            <person name="Culley D."/>
            <person name="Daum C."/>
            <person name="Ezra D."/>
            <person name="Gonzalez J."/>
            <person name="Henrissat B."/>
            <person name="Kuo A."/>
            <person name="Liang C."/>
            <person name="Lipzen A."/>
            <person name="Lutzoni F."/>
            <person name="Magnuson J."/>
            <person name="Mondo S."/>
            <person name="Nolan M."/>
            <person name="Ohm R."/>
            <person name="Pangilinan J."/>
            <person name="Park H.-J."/>
            <person name="Ramirez L."/>
            <person name="Alfaro M."/>
            <person name="Sun H."/>
            <person name="Tritt A."/>
            <person name="Yoshinaga Y."/>
            <person name="Zwiers L.-H."/>
            <person name="Turgeon B."/>
            <person name="Goodwin S."/>
            <person name="Spatafora J."/>
            <person name="Crous P."/>
            <person name="Grigoriev I."/>
        </authorList>
    </citation>
    <scope>NUCLEOTIDE SEQUENCE</scope>
    <source>
        <strain evidence="18">CBS 133067</strain>
    </source>
</reference>
<keyword evidence="19" id="KW-1185">Reference proteome</keyword>
<evidence type="ECO:0000313" key="19">
    <source>
        <dbReference type="Proteomes" id="UP000799772"/>
    </source>
</evidence>
<evidence type="ECO:0000256" key="12">
    <source>
        <dbReference type="ARBA" id="ARBA00023157"/>
    </source>
</evidence>
<keyword evidence="10 15" id="KW-0408">Iron</keyword>
<dbReference type="PROSITE" id="PS52012">
    <property type="entry name" value="CFEM"/>
    <property type="match status" value="1"/>
</dbReference>
<dbReference type="SMART" id="SM00747">
    <property type="entry name" value="CFEM"/>
    <property type="match status" value="1"/>
</dbReference>
<evidence type="ECO:0000256" key="7">
    <source>
        <dbReference type="ARBA" id="ARBA00022622"/>
    </source>
</evidence>
<evidence type="ECO:0000256" key="8">
    <source>
        <dbReference type="ARBA" id="ARBA00022723"/>
    </source>
</evidence>
<evidence type="ECO:0000256" key="6">
    <source>
        <dbReference type="ARBA" id="ARBA00022617"/>
    </source>
</evidence>
<evidence type="ECO:0000256" key="10">
    <source>
        <dbReference type="ARBA" id="ARBA00023004"/>
    </source>
</evidence>
<evidence type="ECO:0000313" key="18">
    <source>
        <dbReference type="EMBL" id="KAF2094923.1"/>
    </source>
</evidence>
<keyword evidence="11" id="KW-0472">Membrane</keyword>
<dbReference type="InterPro" id="IPR008427">
    <property type="entry name" value="Extracellular_membr_CFEM_dom"/>
</dbReference>
<keyword evidence="7" id="KW-0336">GPI-anchor</keyword>
<dbReference type="PANTHER" id="PTHR37928:SF2">
    <property type="entry name" value="GPI ANCHORED CFEM DOMAIN PROTEIN (AFU_ORTHOLOGUE AFUA_6G10580)"/>
    <property type="match status" value="1"/>
</dbReference>
<evidence type="ECO:0000256" key="5">
    <source>
        <dbReference type="ARBA" id="ARBA00022525"/>
    </source>
</evidence>